<dbReference type="Pfam" id="PF13385">
    <property type="entry name" value="Laminin_G_3"/>
    <property type="match status" value="1"/>
</dbReference>
<feature type="domain" description="LamG-like jellyroll fold" evidence="3">
    <location>
        <begin position="35"/>
        <end position="165"/>
    </location>
</feature>
<dbReference type="InterPro" id="IPR013320">
    <property type="entry name" value="ConA-like_dom_sf"/>
</dbReference>
<reference evidence="4" key="1">
    <citation type="journal article" date="2014" name="Front. Microbiol.">
        <title>High frequency of phylogenetically diverse reductive dehalogenase-homologous genes in deep subseafloor sedimentary metagenomes.</title>
        <authorList>
            <person name="Kawai M."/>
            <person name="Futagami T."/>
            <person name="Toyoda A."/>
            <person name="Takaki Y."/>
            <person name="Nishi S."/>
            <person name="Hori S."/>
            <person name="Arai W."/>
            <person name="Tsubouchi T."/>
            <person name="Morono Y."/>
            <person name="Uchiyama I."/>
            <person name="Ito T."/>
            <person name="Fujiyama A."/>
            <person name="Inagaki F."/>
            <person name="Takami H."/>
        </authorList>
    </citation>
    <scope>NUCLEOTIDE SEQUENCE</scope>
    <source>
        <strain evidence="4">Expedition CK06-06</strain>
    </source>
</reference>
<dbReference type="Gene3D" id="2.60.120.200">
    <property type="match status" value="1"/>
</dbReference>
<dbReference type="EMBL" id="BARS01031294">
    <property type="protein sequence ID" value="GAG16546.1"/>
    <property type="molecule type" value="Genomic_DNA"/>
</dbReference>
<dbReference type="InterPro" id="IPR006558">
    <property type="entry name" value="LamG-like"/>
</dbReference>
<organism evidence="4">
    <name type="scientific">marine sediment metagenome</name>
    <dbReference type="NCBI Taxonomy" id="412755"/>
    <lineage>
        <taxon>unclassified sequences</taxon>
        <taxon>metagenomes</taxon>
        <taxon>ecological metagenomes</taxon>
    </lineage>
</organism>
<dbReference type="AlphaFoldDB" id="X0WUY9"/>
<protein>
    <recommendedName>
        <fullName evidence="3">LamG-like jellyroll fold domain-containing protein</fullName>
    </recommendedName>
</protein>
<evidence type="ECO:0000256" key="1">
    <source>
        <dbReference type="ARBA" id="ARBA00022729"/>
    </source>
</evidence>
<keyword evidence="2" id="KW-1015">Disulfide bond</keyword>
<evidence type="ECO:0000313" key="4">
    <source>
        <dbReference type="EMBL" id="GAG16546.1"/>
    </source>
</evidence>
<accession>X0WUY9</accession>
<feature type="non-terminal residue" evidence="4">
    <location>
        <position position="1"/>
    </location>
</feature>
<gene>
    <name evidence="4" type="ORF">S01H1_48720</name>
</gene>
<name>X0WUY9_9ZZZZ</name>
<dbReference type="SMART" id="SM00560">
    <property type="entry name" value="LamGL"/>
    <property type="match status" value="1"/>
</dbReference>
<sequence>VCQPARSTNPLRQGGGCYNESLMIYLTASRISAHDGLTVEAWIYLTGETSEQYIVTKNLEYSLRARGDNQFIHFDIWNGASWYYTYTGAVLTLNSWQHVVGVLDNSDDVKIYLNGVEQSVSHNNEYASPVNKGEDVHIGHITGSSSYFNGLIDEVRIYNRALSENEIKQSYTGYDSSIQLTVNVE</sequence>
<evidence type="ECO:0000256" key="2">
    <source>
        <dbReference type="ARBA" id="ARBA00023157"/>
    </source>
</evidence>
<evidence type="ECO:0000259" key="3">
    <source>
        <dbReference type="SMART" id="SM00560"/>
    </source>
</evidence>
<dbReference type="SUPFAM" id="SSF49899">
    <property type="entry name" value="Concanavalin A-like lectins/glucanases"/>
    <property type="match status" value="1"/>
</dbReference>
<comment type="caution">
    <text evidence="4">The sequence shown here is derived from an EMBL/GenBank/DDBJ whole genome shotgun (WGS) entry which is preliminary data.</text>
</comment>
<keyword evidence="1" id="KW-0732">Signal</keyword>
<proteinExistence type="predicted"/>